<dbReference type="EMBL" id="JAYWIO010000007">
    <property type="protein sequence ID" value="KAK7252439.1"/>
    <property type="molecule type" value="Genomic_DNA"/>
</dbReference>
<feature type="coiled-coil region" evidence="1">
    <location>
        <begin position="361"/>
        <end position="395"/>
    </location>
</feature>
<dbReference type="PANTHER" id="PTHR45287">
    <property type="entry name" value="OS03G0691500 PROTEIN"/>
    <property type="match status" value="1"/>
</dbReference>
<evidence type="ECO:0000313" key="3">
    <source>
        <dbReference type="Proteomes" id="UP001372338"/>
    </source>
</evidence>
<proteinExistence type="predicted"/>
<feature type="coiled-coil region" evidence="1">
    <location>
        <begin position="184"/>
        <end position="211"/>
    </location>
</feature>
<sequence length="1016" mass="118049">MDKVYEELVEDKVEIEKVKAELIDKTDSLQNMMKSSHDALINQMQATNLKVKLDEELLHKEDEINDIRPMYEDLKENLDNKDSIIKHISAENNTLQAEYEEKFKKLEDEKTRLALVLEEANEKLVKQEQQIYEYRQEIESLKGCLSVSNMCLEIEENLKGSKELGGREDMLLKLEDENITVDEQLNWKEDSKHLEEALEKLRDQYRSDKYERELETSKLLDEISSLQIKLDSQVRISQDLQRQLEMCNQALAQRKCLGVDVSDSKERFDNVSNEYQHARSQLEDPKYSLITKDAYYQESKHSIEKLEKENHELRMSLKELQEAGTSYSESKLLSELRNLEQIHKECDTTFKVIKAEWNFHLEQMTGTINSLQIELEDKTAAVEELKMELESSNSLTAEMLLLNEELTVMQLVLQEGISEIQLNLSNEENEMKMKYDALMSAQEDVTEEHDKTTHLTRQIDSHTPAKKFDGHKELQEAGTSYSKSKFLSELINVECDASFKVIKAEWIFHLEQMAETINSLQTELENKTVAVDELKMDLESSHSLIAELMLLNEELSVMLLVFQQGISENQLKLSNYEDEIYGASMSAQKDINEEREKAACLIREESYVPAKELEGHKEMLEESNKCQLLPKEKVMQMELDLEEQVRVVYDALDKANIELNETLCERNEMELELQMWMSCVERLKNDLEENRVMRKRLEISLLAQVDFSESLKEEKHRLVCELEGKDNRIDSVQQHVLLEQELKVRDTEGCVATVVTSMADEVRYLQMIEKNKILEDLKKEVFGLEQQSFRKEVESAVIAEIKGEKTNKLEKESPVKEENMRIYELMQQVTSLEQHCTSSLTSISSQLVEKQAEINQVQEACDKIKAAEIQAALESKQIALDIESEIDEKQSKRKDLTYQMENKLEGSEVLLQELKMENRNLLENASRLSMEKENLLRFIRVLYDKMCDSTTTDTQIIDMLNSLVQYFETNSPEMKKDDEFLAKDNLIMHSSAGKKNSETISDIRSPFKELDILLEG</sequence>
<dbReference type="PANTHER" id="PTHR45287:SF4">
    <property type="entry name" value="OS03G0691500 PROTEIN"/>
    <property type="match status" value="1"/>
</dbReference>
<dbReference type="AlphaFoldDB" id="A0AAN9EB12"/>
<protein>
    <submittedName>
        <fullName evidence="2">Uncharacterized protein</fullName>
    </submittedName>
</protein>
<evidence type="ECO:0000313" key="2">
    <source>
        <dbReference type="EMBL" id="KAK7252439.1"/>
    </source>
</evidence>
<dbReference type="InterPro" id="IPR040262">
    <property type="entry name" value="At4g38062-like"/>
</dbReference>
<name>A0AAN9EB12_CROPI</name>
<reference evidence="2 3" key="1">
    <citation type="submission" date="2024-01" db="EMBL/GenBank/DDBJ databases">
        <title>The genomes of 5 underutilized Papilionoideae crops provide insights into root nodulation and disease resistanc.</title>
        <authorList>
            <person name="Yuan L."/>
        </authorList>
    </citation>
    <scope>NUCLEOTIDE SEQUENCE [LARGE SCALE GENOMIC DNA]</scope>
    <source>
        <strain evidence="2">ZHUSHIDOU_FW_LH</strain>
        <tissue evidence="2">Leaf</tissue>
    </source>
</reference>
<feature type="coiled-coil region" evidence="1">
    <location>
        <begin position="296"/>
        <end position="323"/>
    </location>
</feature>
<gene>
    <name evidence="2" type="ORF">RIF29_36372</name>
</gene>
<accession>A0AAN9EB12</accession>
<feature type="coiled-coil region" evidence="1">
    <location>
        <begin position="71"/>
        <end position="137"/>
    </location>
</feature>
<feature type="coiled-coil region" evidence="1">
    <location>
        <begin position="652"/>
        <end position="700"/>
    </location>
</feature>
<organism evidence="2 3">
    <name type="scientific">Crotalaria pallida</name>
    <name type="common">Smooth rattlebox</name>
    <name type="synonym">Crotalaria striata</name>
    <dbReference type="NCBI Taxonomy" id="3830"/>
    <lineage>
        <taxon>Eukaryota</taxon>
        <taxon>Viridiplantae</taxon>
        <taxon>Streptophyta</taxon>
        <taxon>Embryophyta</taxon>
        <taxon>Tracheophyta</taxon>
        <taxon>Spermatophyta</taxon>
        <taxon>Magnoliopsida</taxon>
        <taxon>eudicotyledons</taxon>
        <taxon>Gunneridae</taxon>
        <taxon>Pentapetalae</taxon>
        <taxon>rosids</taxon>
        <taxon>fabids</taxon>
        <taxon>Fabales</taxon>
        <taxon>Fabaceae</taxon>
        <taxon>Papilionoideae</taxon>
        <taxon>50 kb inversion clade</taxon>
        <taxon>genistoids sensu lato</taxon>
        <taxon>core genistoids</taxon>
        <taxon>Crotalarieae</taxon>
        <taxon>Crotalaria</taxon>
    </lineage>
</organism>
<evidence type="ECO:0000256" key="1">
    <source>
        <dbReference type="SAM" id="Coils"/>
    </source>
</evidence>
<feature type="coiled-coil region" evidence="1">
    <location>
        <begin position="904"/>
        <end position="931"/>
    </location>
</feature>
<keyword evidence="1" id="KW-0175">Coiled coil</keyword>
<dbReference type="Proteomes" id="UP001372338">
    <property type="component" value="Unassembled WGS sequence"/>
</dbReference>
<feature type="coiled-coil region" evidence="1">
    <location>
        <begin position="840"/>
        <end position="870"/>
    </location>
</feature>
<keyword evidence="3" id="KW-1185">Reference proteome</keyword>
<feature type="coiled-coil region" evidence="1">
    <location>
        <begin position="510"/>
        <end position="537"/>
    </location>
</feature>
<comment type="caution">
    <text evidence="2">The sequence shown here is derived from an EMBL/GenBank/DDBJ whole genome shotgun (WGS) entry which is preliminary data.</text>
</comment>